<evidence type="ECO:0000259" key="7">
    <source>
        <dbReference type="PROSITE" id="PS52019"/>
    </source>
</evidence>
<dbReference type="InterPro" id="IPR020807">
    <property type="entry name" value="PKS_DH"/>
</dbReference>
<evidence type="ECO:0000256" key="3">
    <source>
        <dbReference type="ARBA" id="ARBA00022679"/>
    </source>
</evidence>
<dbReference type="Pfam" id="PF14765">
    <property type="entry name" value="PS-DH"/>
    <property type="match status" value="1"/>
</dbReference>
<keyword evidence="3 8" id="KW-0808">Transferase</keyword>
<dbReference type="InterPro" id="IPR050091">
    <property type="entry name" value="PKS_NRPS_Biosynth_Enz"/>
</dbReference>
<dbReference type="InterPro" id="IPR049900">
    <property type="entry name" value="PKS_mFAS_DH"/>
</dbReference>
<dbReference type="PROSITE" id="PS50075">
    <property type="entry name" value="CARRIER"/>
    <property type="match status" value="1"/>
</dbReference>
<dbReference type="SUPFAM" id="SSF51735">
    <property type="entry name" value="NAD(P)-binding Rossmann-fold domains"/>
    <property type="match status" value="2"/>
</dbReference>
<dbReference type="PANTHER" id="PTHR43775">
    <property type="entry name" value="FATTY ACID SYNTHASE"/>
    <property type="match status" value="1"/>
</dbReference>
<evidence type="ECO:0000313" key="9">
    <source>
        <dbReference type="Proteomes" id="UP000019277"/>
    </source>
</evidence>
<dbReference type="PATRIC" id="fig|909613.9.peg.6644"/>
<keyword evidence="9" id="KW-1185">Reference proteome</keyword>
<dbReference type="InterPro" id="IPR009081">
    <property type="entry name" value="PP-bd_ACP"/>
</dbReference>
<dbReference type="InterPro" id="IPR036291">
    <property type="entry name" value="NAD(P)-bd_dom_sf"/>
</dbReference>
<name>W7IMV1_9PSEU</name>
<dbReference type="GO" id="GO:0031177">
    <property type="term" value="F:phosphopantetheine binding"/>
    <property type="evidence" value="ECO:0007669"/>
    <property type="project" value="InterPro"/>
</dbReference>
<dbReference type="SMART" id="SM00822">
    <property type="entry name" value="PKS_KR"/>
    <property type="match status" value="1"/>
</dbReference>
<dbReference type="InterPro" id="IPR013968">
    <property type="entry name" value="PKS_KR"/>
</dbReference>
<dbReference type="InterPro" id="IPR020806">
    <property type="entry name" value="PKS_PP-bd"/>
</dbReference>
<gene>
    <name evidence="8" type="ORF">UO65_6650</name>
</gene>
<dbReference type="Gene3D" id="3.10.129.110">
    <property type="entry name" value="Polyketide synthase dehydratase"/>
    <property type="match status" value="1"/>
</dbReference>
<dbReference type="GO" id="GO:0006633">
    <property type="term" value="P:fatty acid biosynthetic process"/>
    <property type="evidence" value="ECO:0007669"/>
    <property type="project" value="TreeGrafter"/>
</dbReference>
<comment type="caution">
    <text evidence="8">The sequence shown here is derived from an EMBL/GenBank/DDBJ whole genome shotgun (WGS) entry which is preliminary data.</text>
</comment>
<dbReference type="GO" id="GO:0004312">
    <property type="term" value="F:fatty acid synthase activity"/>
    <property type="evidence" value="ECO:0007669"/>
    <property type="project" value="TreeGrafter"/>
</dbReference>
<dbReference type="InterPro" id="IPR042104">
    <property type="entry name" value="PKS_dehydratase_sf"/>
</dbReference>
<keyword evidence="1" id="KW-0596">Phosphopantetheine</keyword>
<feature type="region of interest" description="C-terminal hotdog fold" evidence="5">
    <location>
        <begin position="100"/>
        <end position="236"/>
    </location>
</feature>
<feature type="domain" description="PKS/mFAS DH" evidence="7">
    <location>
        <begin position="1"/>
        <end position="236"/>
    </location>
</feature>
<dbReference type="CDD" id="cd08956">
    <property type="entry name" value="KR_3_FAS_SDR_x"/>
    <property type="match status" value="1"/>
</dbReference>
<dbReference type="InterPro" id="IPR049552">
    <property type="entry name" value="PKS_DH_N"/>
</dbReference>
<evidence type="ECO:0000313" key="8">
    <source>
        <dbReference type="EMBL" id="EWC58072.1"/>
    </source>
</evidence>
<organism evidence="8 9">
    <name type="scientific">Actinokineospora spheciospongiae</name>
    <dbReference type="NCBI Taxonomy" id="909613"/>
    <lineage>
        <taxon>Bacteria</taxon>
        <taxon>Bacillati</taxon>
        <taxon>Actinomycetota</taxon>
        <taxon>Actinomycetes</taxon>
        <taxon>Pseudonocardiales</taxon>
        <taxon>Pseudonocardiaceae</taxon>
        <taxon>Actinokineospora</taxon>
    </lineage>
</organism>
<sequence>MHGKLLFPGTGFVELALRAGDEVGLDRVEELTIAAPLVLPEQGGVDVQVAVAAPDGDGHRRIGVSSRPGGDDGPWTQHASGVLGAGGAGAVEAVAWPPNAPSLPLEGFYDRVLALGFDYGPSFQGLRAAWQGADGTLFAEVELPEPAAGRAAEHGLHPALLDAALHTLGLTAGGASSRLPFSWEGVSLRASGATALRARLVVDGDVVSLTATDPADTPVLSVDSLTLRAVAAEHLGGAGADALYRVEWSTPVPAVPAEGVRLVPLVGGTDVISSAHALAAAALEEVRTSEDRVVFVSRGVVSGADPAAAAAWGLVRSAQAERPDRFHLVDVEGDGDPVVTGEPVVVVREGQAYAARLAAAPAGAPATWDADGTVLITGGTGGLGALVARHLAARHGVRHLLLLSRRGPKADGVAELVAELAGLGARASVVACDVTRRSALAEALASVDTDHPVTAVVHTAGVLDDGVLDTQTPQRLAAVLRPKVDAAWHLHELVGEVEHFVLFSSAAGVFGAVGQANYAAGNAFLDALAAHRRARGLPAAALAWGPWEQETGMTGGLSEADHTRMRRSGLLPLSAEEGLALFDAALDSAASVPVRLDTAAVRAGGEVPPLLRGLVRTPVRRTVATATPTGGTTTALTAAPATDRPQLVLDLIRAHAAAVLGHGDAAALRPDRRFQDLGFDSLIAVEFRNRLGADLGLRLPAALLFDHPTPADLVEHLLSRLFPDAPTGTGALLAELDRLEVALGGLTPVDEHLHRQIAGRLDVLRTRWGTGHQQEEQQERFDIEAVSDDDMFRLLDDELGLA</sequence>
<dbReference type="SMART" id="SM00823">
    <property type="entry name" value="PKS_PP"/>
    <property type="match status" value="1"/>
</dbReference>
<dbReference type="SMART" id="SM01294">
    <property type="entry name" value="PKS_PP_betabranch"/>
    <property type="match status" value="1"/>
</dbReference>
<feature type="domain" description="Carrier" evidence="6">
    <location>
        <begin position="646"/>
        <end position="721"/>
    </location>
</feature>
<dbReference type="eggNOG" id="COG1028">
    <property type="taxonomic scope" value="Bacteria"/>
</dbReference>
<dbReference type="Gene3D" id="3.40.50.720">
    <property type="entry name" value="NAD(P)-binding Rossmann-like Domain"/>
    <property type="match status" value="1"/>
</dbReference>
<feature type="region of interest" description="N-terminal hotdog fold" evidence="5">
    <location>
        <begin position="1"/>
        <end position="90"/>
    </location>
</feature>
<keyword evidence="4" id="KW-0677">Repeat</keyword>
<keyword evidence="8" id="KW-0012">Acyltransferase</keyword>
<evidence type="ECO:0000256" key="2">
    <source>
        <dbReference type="ARBA" id="ARBA00022553"/>
    </source>
</evidence>
<dbReference type="PROSITE" id="PS52019">
    <property type="entry name" value="PKS_MFAS_DH"/>
    <property type="match status" value="1"/>
</dbReference>
<evidence type="ECO:0000256" key="5">
    <source>
        <dbReference type="PROSITE-ProRule" id="PRU01363"/>
    </source>
</evidence>
<proteinExistence type="predicted"/>
<evidence type="ECO:0000256" key="4">
    <source>
        <dbReference type="ARBA" id="ARBA00022737"/>
    </source>
</evidence>
<protein>
    <submittedName>
        <fullName evidence="8">Malonyl CoA-acyl carrier protein transacylase</fullName>
        <ecNumber evidence="8">2.3.1.39</ecNumber>
    </submittedName>
</protein>
<accession>W7IMV1</accession>
<dbReference type="AlphaFoldDB" id="W7IMV1"/>
<comment type="caution">
    <text evidence="5">Lacks conserved residue(s) required for the propagation of feature annotation.</text>
</comment>
<dbReference type="STRING" id="909613.UO65_6650"/>
<dbReference type="Pfam" id="PF00550">
    <property type="entry name" value="PP-binding"/>
    <property type="match status" value="1"/>
</dbReference>
<dbReference type="GO" id="GO:0004314">
    <property type="term" value="F:[acyl-carrier-protein] S-malonyltransferase activity"/>
    <property type="evidence" value="ECO:0007669"/>
    <property type="project" value="UniProtKB-EC"/>
</dbReference>
<reference evidence="8 9" key="1">
    <citation type="journal article" date="2014" name="Genome Announc.">
        <title>Draft Genome Sequence of the Antitrypanosomally Active Sponge-Associated Bacterium Actinokineospora sp. Strain EG49.</title>
        <authorList>
            <person name="Harjes J."/>
            <person name="Ryu T."/>
            <person name="Abdelmohsen U.R."/>
            <person name="Moitinho-Silva L."/>
            <person name="Horn H."/>
            <person name="Ravasi T."/>
            <person name="Hentschel U."/>
        </authorList>
    </citation>
    <scope>NUCLEOTIDE SEQUENCE [LARGE SCALE GENOMIC DNA]</scope>
    <source>
        <strain evidence="8 9">EG49</strain>
    </source>
</reference>
<dbReference type="eggNOG" id="COG3321">
    <property type="taxonomic scope" value="Bacteria"/>
</dbReference>
<dbReference type="SUPFAM" id="SSF47336">
    <property type="entry name" value="ACP-like"/>
    <property type="match status" value="1"/>
</dbReference>
<dbReference type="EC" id="2.3.1.39" evidence="8"/>
<dbReference type="InterPro" id="IPR036736">
    <property type="entry name" value="ACP-like_sf"/>
</dbReference>
<dbReference type="FunFam" id="1.10.1200.10:FF:000007">
    <property type="entry name" value="Probable polyketide synthase pks17"/>
    <property type="match status" value="1"/>
</dbReference>
<dbReference type="Pfam" id="PF21089">
    <property type="entry name" value="PKS_DH_N"/>
    <property type="match status" value="1"/>
</dbReference>
<dbReference type="Pfam" id="PF08659">
    <property type="entry name" value="KR"/>
    <property type="match status" value="1"/>
</dbReference>
<evidence type="ECO:0000259" key="6">
    <source>
        <dbReference type="PROSITE" id="PS50075"/>
    </source>
</evidence>
<keyword evidence="2" id="KW-0597">Phosphoprotein</keyword>
<dbReference type="InterPro" id="IPR057326">
    <property type="entry name" value="KR_dom"/>
</dbReference>
<dbReference type="InterPro" id="IPR049551">
    <property type="entry name" value="PKS_DH_C"/>
</dbReference>
<dbReference type="PANTHER" id="PTHR43775:SF51">
    <property type="entry name" value="INACTIVE PHENOLPHTHIOCEROL SYNTHESIS POLYKETIDE SYNTHASE TYPE I PKS1-RELATED"/>
    <property type="match status" value="1"/>
</dbReference>
<evidence type="ECO:0000256" key="1">
    <source>
        <dbReference type="ARBA" id="ARBA00022450"/>
    </source>
</evidence>
<dbReference type="EMBL" id="AYXG01000262">
    <property type="protein sequence ID" value="EWC58072.1"/>
    <property type="molecule type" value="Genomic_DNA"/>
</dbReference>
<dbReference type="Proteomes" id="UP000019277">
    <property type="component" value="Unassembled WGS sequence"/>
</dbReference>
<dbReference type="SMART" id="SM00826">
    <property type="entry name" value="PKS_DH"/>
    <property type="match status" value="1"/>
</dbReference>
<dbReference type="Gene3D" id="1.10.1200.10">
    <property type="entry name" value="ACP-like"/>
    <property type="match status" value="1"/>
</dbReference>